<evidence type="ECO:0000256" key="1">
    <source>
        <dbReference type="SAM" id="SignalP"/>
    </source>
</evidence>
<dbReference type="Proteomes" id="UP000231644">
    <property type="component" value="Unassembled WGS sequence"/>
</dbReference>
<evidence type="ECO:0000313" key="3">
    <source>
        <dbReference type="Proteomes" id="UP000231644"/>
    </source>
</evidence>
<keyword evidence="3" id="KW-1185">Reference proteome</keyword>
<protein>
    <submittedName>
        <fullName evidence="2">Uncharacterized protein</fullName>
    </submittedName>
</protein>
<feature type="chain" id="PRO_5014138398" evidence="1">
    <location>
        <begin position="22"/>
        <end position="100"/>
    </location>
</feature>
<dbReference type="AlphaFoldDB" id="A0A1I1KK68"/>
<proteinExistence type="predicted"/>
<feature type="signal peptide" evidence="1">
    <location>
        <begin position="1"/>
        <end position="21"/>
    </location>
</feature>
<gene>
    <name evidence="2" type="ORF">SAMN05421762_1404</name>
</gene>
<dbReference type="OrthoDB" id="7659053at2"/>
<evidence type="ECO:0000313" key="2">
    <source>
        <dbReference type="EMBL" id="SFC57830.1"/>
    </source>
</evidence>
<name>A0A1I1KK68_9RHOB</name>
<accession>A0A1I1KK68</accession>
<dbReference type="EMBL" id="FOLX01000001">
    <property type="protein sequence ID" value="SFC57830.1"/>
    <property type="molecule type" value="Genomic_DNA"/>
</dbReference>
<organism evidence="2 3">
    <name type="scientific">Pseudooceanicola nitratireducens</name>
    <dbReference type="NCBI Taxonomy" id="517719"/>
    <lineage>
        <taxon>Bacteria</taxon>
        <taxon>Pseudomonadati</taxon>
        <taxon>Pseudomonadota</taxon>
        <taxon>Alphaproteobacteria</taxon>
        <taxon>Rhodobacterales</taxon>
        <taxon>Paracoccaceae</taxon>
        <taxon>Pseudooceanicola</taxon>
    </lineage>
</organism>
<dbReference type="RefSeq" id="WP_093452300.1">
    <property type="nucleotide sequence ID" value="NZ_FNZG01000003.1"/>
</dbReference>
<sequence>MRIILTAAGAALILSSIPAQAGPITRACMASDSKNRNSAVCGCIQQAANLTLDQSDQKLAAQIFRKPQMAQDIRMSSNARHEQFWLRYKAFGAVASETCS</sequence>
<keyword evidence="1" id="KW-0732">Signal</keyword>
<dbReference type="STRING" id="517719.SAMN05421762_1404"/>
<reference evidence="2 3" key="1">
    <citation type="submission" date="2016-10" db="EMBL/GenBank/DDBJ databases">
        <authorList>
            <person name="de Groot N.N."/>
        </authorList>
    </citation>
    <scope>NUCLEOTIDE SEQUENCE [LARGE SCALE GENOMIC DNA]</scope>
    <source>
        <strain evidence="2 3">DSM 29619</strain>
    </source>
</reference>